<reference evidence="3" key="1">
    <citation type="submission" date="2023-08" db="EMBL/GenBank/DDBJ databases">
        <authorList>
            <person name="Audoor S."/>
            <person name="Bilcke G."/>
        </authorList>
    </citation>
    <scope>NUCLEOTIDE SEQUENCE</scope>
</reference>
<organism evidence="3 4">
    <name type="scientific">Cylindrotheca closterium</name>
    <dbReference type="NCBI Taxonomy" id="2856"/>
    <lineage>
        <taxon>Eukaryota</taxon>
        <taxon>Sar</taxon>
        <taxon>Stramenopiles</taxon>
        <taxon>Ochrophyta</taxon>
        <taxon>Bacillariophyta</taxon>
        <taxon>Bacillariophyceae</taxon>
        <taxon>Bacillariophycidae</taxon>
        <taxon>Bacillariales</taxon>
        <taxon>Bacillariaceae</taxon>
        <taxon>Cylindrotheca</taxon>
    </lineage>
</organism>
<keyword evidence="2" id="KW-0732">Signal</keyword>
<feature type="coiled-coil region" evidence="1">
    <location>
        <begin position="55"/>
        <end position="89"/>
    </location>
</feature>
<name>A0AAD2FU62_9STRA</name>
<sequence>MKISSIAVSASLLVSGTHAFVAQKRTQSIRSGSTPLFLEPSAITEYMVKAHEDKLKAVQQIETQKNEEIKALRAELSAAQQQASSSSSAITPAISGHIADMSKEELVQKLVAYQQFMSKYIVEAQQNKAKAVLAAENAMKQKYEEKLVFLRGTNPAPMQAAPTQASVDTKLYQERSEKVSAAAKAGKSRWGDMENKRAAQAATNVVAPAVVAQEVKPVSIEAPKGGDRSLYDKRISMVAAAGKAGKSRWGEMEVMKATTAATALPASTAAAPTKATPQSVTASKTVGISVPPEVAAADHGLRNDGGVGGPSLAERINLGAQLLQQGSAAVAPTSVAAPAVAPSASALSLFQKRNMMVAAAAKAGKSRWGDFEVKKAQSIVATLPSAAEAAPAIAVVATPPEVAAADHGLRNDGGVGGPSLADRVNLGASLLGK</sequence>
<feature type="chain" id="PRO_5042271506" evidence="2">
    <location>
        <begin position="20"/>
        <end position="433"/>
    </location>
</feature>
<dbReference type="EMBL" id="CAKOGP040001825">
    <property type="protein sequence ID" value="CAJ1953398.1"/>
    <property type="molecule type" value="Genomic_DNA"/>
</dbReference>
<proteinExistence type="predicted"/>
<keyword evidence="4" id="KW-1185">Reference proteome</keyword>
<evidence type="ECO:0000256" key="1">
    <source>
        <dbReference type="SAM" id="Coils"/>
    </source>
</evidence>
<evidence type="ECO:0000313" key="4">
    <source>
        <dbReference type="Proteomes" id="UP001295423"/>
    </source>
</evidence>
<keyword evidence="1" id="KW-0175">Coiled coil</keyword>
<feature type="signal peptide" evidence="2">
    <location>
        <begin position="1"/>
        <end position="19"/>
    </location>
</feature>
<dbReference type="AlphaFoldDB" id="A0AAD2FU62"/>
<evidence type="ECO:0000256" key="2">
    <source>
        <dbReference type="SAM" id="SignalP"/>
    </source>
</evidence>
<protein>
    <submittedName>
        <fullName evidence="3">Uncharacterized protein</fullName>
    </submittedName>
</protein>
<comment type="caution">
    <text evidence="3">The sequence shown here is derived from an EMBL/GenBank/DDBJ whole genome shotgun (WGS) entry which is preliminary data.</text>
</comment>
<dbReference type="Proteomes" id="UP001295423">
    <property type="component" value="Unassembled WGS sequence"/>
</dbReference>
<evidence type="ECO:0000313" key="3">
    <source>
        <dbReference type="EMBL" id="CAJ1953398.1"/>
    </source>
</evidence>
<accession>A0AAD2FU62</accession>
<gene>
    <name evidence="3" type="ORF">CYCCA115_LOCUS14010</name>
</gene>